<comment type="caution">
    <text evidence="2">The sequence shown here is derived from an EMBL/GenBank/DDBJ whole genome shotgun (WGS) entry which is preliminary data.</text>
</comment>
<dbReference type="EMBL" id="QLLG01000409">
    <property type="protein sequence ID" value="RMX63395.1"/>
    <property type="molecule type" value="Genomic_DNA"/>
</dbReference>
<dbReference type="VEuPathDB" id="FungiDB:DD237_002340"/>
<organism evidence="2 3">
    <name type="scientific">Peronospora effusa</name>
    <dbReference type="NCBI Taxonomy" id="542832"/>
    <lineage>
        <taxon>Eukaryota</taxon>
        <taxon>Sar</taxon>
        <taxon>Stramenopiles</taxon>
        <taxon>Oomycota</taxon>
        <taxon>Peronosporomycetes</taxon>
        <taxon>Peronosporales</taxon>
        <taxon>Peronosporaceae</taxon>
        <taxon>Peronospora</taxon>
    </lineage>
</organism>
<feature type="compositionally biased region" description="Basic and acidic residues" evidence="1">
    <location>
        <begin position="173"/>
        <end position="182"/>
    </location>
</feature>
<gene>
    <name evidence="2" type="ORF">DD238_007840</name>
</gene>
<protein>
    <submittedName>
        <fullName evidence="2">Uncharacterized protein</fullName>
    </submittedName>
</protein>
<accession>A0A3M6V8Y6</accession>
<name>A0A3M6V8Y6_9STRA</name>
<evidence type="ECO:0000256" key="1">
    <source>
        <dbReference type="SAM" id="MobiDB-lite"/>
    </source>
</evidence>
<evidence type="ECO:0000313" key="2">
    <source>
        <dbReference type="EMBL" id="RMX63395.1"/>
    </source>
</evidence>
<proteinExistence type="predicted"/>
<reference evidence="2 3" key="1">
    <citation type="submission" date="2018-06" db="EMBL/GenBank/DDBJ databases">
        <title>Comparative genomics of downy mildews reveals potential adaptations to biotrophy.</title>
        <authorList>
            <person name="Fletcher K."/>
            <person name="Klosterman S.J."/>
            <person name="Derevnina L."/>
            <person name="Martin F."/>
            <person name="Koike S."/>
            <person name="Reyes Chin-Wo S."/>
            <person name="Mou B."/>
            <person name="Michelmore R."/>
        </authorList>
    </citation>
    <scope>NUCLEOTIDE SEQUENCE [LARGE SCALE GENOMIC DNA]</scope>
    <source>
        <strain evidence="2 3">R14</strain>
    </source>
</reference>
<dbReference type="AlphaFoldDB" id="A0A3M6V8Y6"/>
<feature type="region of interest" description="Disordered" evidence="1">
    <location>
        <begin position="161"/>
        <end position="188"/>
    </location>
</feature>
<dbReference type="InterPro" id="IPR019129">
    <property type="entry name" value="Folate-sensitive_fs_Fra10Ac1"/>
</dbReference>
<keyword evidence="3" id="KW-1185">Reference proteome</keyword>
<dbReference type="Proteomes" id="UP000282087">
    <property type="component" value="Unassembled WGS sequence"/>
</dbReference>
<dbReference type="STRING" id="542832.A0A3M6V8Y6"/>
<sequence length="258" mass="30511">MKLYSTSTRRSNSITSNTSSIVPYKDQYLSQHDFAVLQQKFQFIRDDDDDAEKGQTDWQIRMSVRYYRQLFREYALADLSRYKEGKIGLRWRTEMEVVAGKGQFSCGNKHCDERTGLHSYELLFAYVELGERKRCLVKVRACSSCAEKLFYRKLEEMRRKKEVERRERKRRQVEKGVSDTRKEKRRRHSVSHCDLYGCGETVGGLDDVNKRKERVSDELDAECDKEIHELCTKINAEQNASYSRDLDQPKNEFEELLP</sequence>
<evidence type="ECO:0000313" key="3">
    <source>
        <dbReference type="Proteomes" id="UP000282087"/>
    </source>
</evidence>
<dbReference type="Pfam" id="PF09725">
    <property type="entry name" value="Fra10Ac1"/>
    <property type="match status" value="1"/>
</dbReference>